<reference evidence="3 4" key="1">
    <citation type="journal article" date="2019" name="Int. J. Syst. Evol. Microbiol.">
        <title>The Global Catalogue of Microorganisms (GCM) 10K type strain sequencing project: providing services to taxonomists for standard genome sequencing and annotation.</title>
        <authorList>
            <consortium name="The Broad Institute Genomics Platform"/>
            <consortium name="The Broad Institute Genome Sequencing Center for Infectious Disease"/>
            <person name="Wu L."/>
            <person name="Ma J."/>
        </authorList>
    </citation>
    <scope>NUCLEOTIDE SEQUENCE [LARGE SCALE GENOMIC DNA]</scope>
    <source>
        <strain evidence="3 4">DT92</strain>
    </source>
</reference>
<comment type="caution">
    <text evidence="3">The sequence shown here is derived from an EMBL/GenBank/DDBJ whole genome shotgun (WGS) entry which is preliminary data.</text>
</comment>
<gene>
    <name evidence="3" type="ORF">ACFQRB_08225</name>
</gene>
<dbReference type="InterPro" id="IPR018977">
    <property type="entry name" value="NurA_domain"/>
</dbReference>
<dbReference type="Proteomes" id="UP001596368">
    <property type="component" value="Unassembled WGS sequence"/>
</dbReference>
<feature type="compositionally biased region" description="Basic residues" evidence="1">
    <location>
        <begin position="80"/>
        <end position="103"/>
    </location>
</feature>
<evidence type="ECO:0000259" key="2">
    <source>
        <dbReference type="SMART" id="SM00933"/>
    </source>
</evidence>
<evidence type="ECO:0000313" key="4">
    <source>
        <dbReference type="Proteomes" id="UP001596368"/>
    </source>
</evidence>
<sequence length="490" mass="55217">MRVEVRLPVHRADEFGDAGGAERVVEQRRARAHRHGEGHVEVEADRPYHDRPHETGRYERSDRTVFAAAAPAFGRDAGPRTRRHHRVPRLGHRRRGRRRRPRRPRGDGLARVARPAPRRGPGGAGGARRPRTPRDAGRRRRARRPPVRDEPRRRLGHAQPGVVQERPRARRGAGGDGRRADGPGPPPRPLHRGHGPRQRRDRVLPRRARRLDAVRRRQLRAARAEGAPLPAVRRRDGPRVGPVAGGVPPRAQAPRTGEVGDLLVLDGPLYPKRLLNWATRDRELREVAHGDTVQEAVATYVRLVESCIERDVPVLGFVKNPTSGYITRTLDRKGIEAPWPDDAALFTRLLERREDGERDDDAITFTSWLRSRGGSDRPLASDGDALGVDRSRDPTDYEVTYMHVYEPREDVLFKVEAPAAFTADADTRARLTRQVISEVAAEAGPPTPVAKADELARIGVGEKQALRRKFEERFGAEFLRTYDDVRWAEE</sequence>
<dbReference type="Pfam" id="PF09376">
    <property type="entry name" value="NurA"/>
    <property type="match status" value="1"/>
</dbReference>
<feature type="region of interest" description="Disordered" evidence="1">
    <location>
        <begin position="28"/>
        <end position="213"/>
    </location>
</feature>
<dbReference type="AlphaFoldDB" id="A0ABD5XTZ0"/>
<protein>
    <submittedName>
        <fullName evidence="3">DNA double-strand break repair nuclease NurA</fullName>
    </submittedName>
</protein>
<name>A0ABD5XTZ0_9EURY</name>
<organism evidence="3 4">
    <name type="scientific">Halobaculum litoreum</name>
    <dbReference type="NCBI Taxonomy" id="3031998"/>
    <lineage>
        <taxon>Archaea</taxon>
        <taxon>Methanobacteriati</taxon>
        <taxon>Methanobacteriota</taxon>
        <taxon>Stenosarchaea group</taxon>
        <taxon>Halobacteria</taxon>
        <taxon>Halobacteriales</taxon>
        <taxon>Haloferacaceae</taxon>
        <taxon>Halobaculum</taxon>
    </lineage>
</organism>
<feature type="compositionally biased region" description="Basic residues" evidence="1">
    <location>
        <begin position="189"/>
        <end position="209"/>
    </location>
</feature>
<feature type="compositionally biased region" description="Basic and acidic residues" evidence="1">
    <location>
        <begin position="28"/>
        <end position="63"/>
    </location>
</feature>
<feature type="region of interest" description="Disordered" evidence="1">
    <location>
        <begin position="231"/>
        <end position="255"/>
    </location>
</feature>
<dbReference type="EMBL" id="JBHSZG010000001">
    <property type="protein sequence ID" value="MFC7136510.1"/>
    <property type="molecule type" value="Genomic_DNA"/>
</dbReference>
<keyword evidence="4" id="KW-1185">Reference proteome</keyword>
<feature type="compositionally biased region" description="Low complexity" evidence="1">
    <location>
        <begin position="239"/>
        <end position="255"/>
    </location>
</feature>
<feature type="domain" description="NurA" evidence="2">
    <location>
        <begin position="70"/>
        <end position="458"/>
    </location>
</feature>
<evidence type="ECO:0000313" key="3">
    <source>
        <dbReference type="EMBL" id="MFC7136510.1"/>
    </source>
</evidence>
<dbReference type="SMART" id="SM00933">
    <property type="entry name" value="NurA"/>
    <property type="match status" value="1"/>
</dbReference>
<evidence type="ECO:0000256" key="1">
    <source>
        <dbReference type="SAM" id="MobiDB-lite"/>
    </source>
</evidence>
<proteinExistence type="predicted"/>
<accession>A0ABD5XTZ0</accession>
<feature type="compositionally biased region" description="Low complexity" evidence="1">
    <location>
        <begin position="66"/>
        <end position="76"/>
    </location>
</feature>